<comment type="caution">
    <text evidence="2">The sequence shown here is derived from an EMBL/GenBank/DDBJ whole genome shotgun (WGS) entry which is preliminary data.</text>
</comment>
<name>A0ABP7VLJ8_9FLAO</name>
<keyword evidence="1" id="KW-0472">Membrane</keyword>
<proteinExistence type="predicted"/>
<keyword evidence="3" id="KW-1185">Reference proteome</keyword>
<organism evidence="2 3">
    <name type="scientific">Flavobacterium cheonanense</name>
    <dbReference type="NCBI Taxonomy" id="706183"/>
    <lineage>
        <taxon>Bacteria</taxon>
        <taxon>Pseudomonadati</taxon>
        <taxon>Bacteroidota</taxon>
        <taxon>Flavobacteriia</taxon>
        <taxon>Flavobacteriales</taxon>
        <taxon>Flavobacteriaceae</taxon>
        <taxon>Flavobacterium</taxon>
    </lineage>
</organism>
<keyword evidence="1" id="KW-0812">Transmembrane</keyword>
<feature type="transmembrane region" description="Helical" evidence="1">
    <location>
        <begin position="102"/>
        <end position="124"/>
    </location>
</feature>
<evidence type="ECO:0008006" key="4">
    <source>
        <dbReference type="Google" id="ProtNLM"/>
    </source>
</evidence>
<accession>A0ABP7VLJ8</accession>
<evidence type="ECO:0000256" key="1">
    <source>
        <dbReference type="SAM" id="Phobius"/>
    </source>
</evidence>
<dbReference type="EMBL" id="BAABCT010000003">
    <property type="protein sequence ID" value="GAA4069943.1"/>
    <property type="molecule type" value="Genomic_DNA"/>
</dbReference>
<evidence type="ECO:0000313" key="2">
    <source>
        <dbReference type="EMBL" id="GAA4069943.1"/>
    </source>
</evidence>
<gene>
    <name evidence="2" type="ORF">GCM10022389_13900</name>
</gene>
<reference evidence="3" key="1">
    <citation type="journal article" date="2019" name="Int. J. Syst. Evol. Microbiol.">
        <title>The Global Catalogue of Microorganisms (GCM) 10K type strain sequencing project: providing services to taxonomists for standard genome sequencing and annotation.</title>
        <authorList>
            <consortium name="The Broad Institute Genomics Platform"/>
            <consortium name="The Broad Institute Genome Sequencing Center for Infectious Disease"/>
            <person name="Wu L."/>
            <person name="Ma J."/>
        </authorList>
    </citation>
    <scope>NUCLEOTIDE SEQUENCE [LARGE SCALE GENOMIC DNA]</scope>
    <source>
        <strain evidence="3">JCM 17069</strain>
    </source>
</reference>
<keyword evidence="1" id="KW-1133">Transmembrane helix</keyword>
<evidence type="ECO:0000313" key="3">
    <source>
        <dbReference type="Proteomes" id="UP001500367"/>
    </source>
</evidence>
<dbReference type="Proteomes" id="UP001500367">
    <property type="component" value="Unassembled WGS sequence"/>
</dbReference>
<sequence>MNKLFFIVSLFFCITINAQDSLEISNGGNSVHNQKEIIIDNSDIETQKFNPNFKENYKSSEFQYEVKATEKGAWDRFLEAMKDFFKDLFGISDGVSSKAVDVTINIVSTLIILFVIYLIVKAILNKEGQWVFGKSTTKKIISDDDIERNLKLVDFEKLIKETIKSGDNRLTIRYYYLWILKRMSEKSIIDWNPEKTNTDYFYEIQNQKLKEDFSYVSYLYNYIWYGEFDLDNNAFESAKKSFEQTLKSI</sequence>
<protein>
    <recommendedName>
        <fullName evidence="4">DUF4129 domain-containing protein</fullName>
    </recommendedName>
</protein>